<organism evidence="4 5">
    <name type="scientific">Paenibacillus apii</name>
    <dbReference type="NCBI Taxonomy" id="1850370"/>
    <lineage>
        <taxon>Bacteria</taxon>
        <taxon>Bacillati</taxon>
        <taxon>Bacillota</taxon>
        <taxon>Bacilli</taxon>
        <taxon>Bacillales</taxon>
        <taxon>Paenibacillaceae</taxon>
        <taxon>Paenibacillus</taxon>
    </lineage>
</organism>
<dbReference type="Pfam" id="PF02562">
    <property type="entry name" value="PhoH"/>
    <property type="match status" value="1"/>
</dbReference>
<dbReference type="InterPro" id="IPR051451">
    <property type="entry name" value="PhoH2-like"/>
</dbReference>
<dbReference type="PANTHER" id="PTHR30473">
    <property type="entry name" value="PROTEIN PHOH"/>
    <property type="match status" value="1"/>
</dbReference>
<keyword evidence="5" id="KW-1185">Reference proteome</keyword>
<protein>
    <submittedName>
        <fullName evidence="4">AAA family ATPase</fullName>
    </submittedName>
</protein>
<dbReference type="GO" id="GO:0005829">
    <property type="term" value="C:cytosol"/>
    <property type="evidence" value="ECO:0007669"/>
    <property type="project" value="TreeGrafter"/>
</dbReference>
<evidence type="ECO:0000259" key="3">
    <source>
        <dbReference type="Pfam" id="PF02562"/>
    </source>
</evidence>
<gene>
    <name evidence="4" type="ORF">G5B47_02250</name>
</gene>
<evidence type="ECO:0000313" key="5">
    <source>
        <dbReference type="Proteomes" id="UP000480151"/>
    </source>
</evidence>
<dbReference type="RefSeq" id="WP_165093847.1">
    <property type="nucleotide sequence ID" value="NZ_JAAKGU010000001.1"/>
</dbReference>
<dbReference type="AlphaFoldDB" id="A0A6M1PD91"/>
<evidence type="ECO:0000256" key="1">
    <source>
        <dbReference type="ARBA" id="ARBA00022741"/>
    </source>
</evidence>
<dbReference type="PANTHER" id="PTHR30473:SF2">
    <property type="entry name" value="PIN DOMAIN-CONTAINING PROTEIN"/>
    <property type="match status" value="1"/>
</dbReference>
<dbReference type="Proteomes" id="UP000480151">
    <property type="component" value="Unassembled WGS sequence"/>
</dbReference>
<proteinExistence type="predicted"/>
<comment type="caution">
    <text evidence="4">The sequence shown here is derived from an EMBL/GenBank/DDBJ whole genome shotgun (WGS) entry which is preliminary data.</text>
</comment>
<feature type="domain" description="PhoH-like protein" evidence="3">
    <location>
        <begin position="6"/>
        <end position="219"/>
    </location>
</feature>
<dbReference type="GO" id="GO:0005524">
    <property type="term" value="F:ATP binding"/>
    <property type="evidence" value="ECO:0007669"/>
    <property type="project" value="UniProtKB-KW"/>
</dbReference>
<dbReference type="Gene3D" id="3.40.50.300">
    <property type="entry name" value="P-loop containing nucleotide triphosphate hydrolases"/>
    <property type="match status" value="1"/>
</dbReference>
<evidence type="ECO:0000256" key="2">
    <source>
        <dbReference type="ARBA" id="ARBA00022840"/>
    </source>
</evidence>
<dbReference type="InterPro" id="IPR027417">
    <property type="entry name" value="P-loop_NTPase"/>
</dbReference>
<accession>A0A6M1PD91</accession>
<dbReference type="InterPro" id="IPR003714">
    <property type="entry name" value="PhoH"/>
</dbReference>
<keyword evidence="2" id="KW-0067">ATP-binding</keyword>
<dbReference type="SUPFAM" id="SSF52540">
    <property type="entry name" value="P-loop containing nucleoside triphosphate hydrolases"/>
    <property type="match status" value="1"/>
</dbReference>
<evidence type="ECO:0000313" key="4">
    <source>
        <dbReference type="EMBL" id="NGM81229.1"/>
    </source>
</evidence>
<reference evidence="4 5" key="1">
    <citation type="submission" date="2020-02" db="EMBL/GenBank/DDBJ databases">
        <authorList>
            <person name="Gao J."/>
            <person name="Sun J."/>
        </authorList>
    </citation>
    <scope>NUCLEOTIDE SEQUENCE [LARGE SCALE GENOMIC DNA]</scope>
    <source>
        <strain evidence="4 5">7124</strain>
    </source>
</reference>
<sequence length="245" mass="27677">MAFYGVSTRNRGQWYAARALMNEKPFVFLTGPAGTGKSLIAQAVGMHRAVEERDFRKLIYTRLQVQLGKDTGFLPGSIDEKTYPFLRPFLDNLEAMTPAAKQTFTYLTTGDENKRRIFFDPIQTLRGGTFHDSYVIIDESQNIDVSTMHGVATRLGERTKMIFCGNFAQVDDARLRTPKNNGLYQLLSGLYEVGAHDIFDHVNLTQVERHRAVGIVEDILRNHDMPAEFAELEARGNIENITEVA</sequence>
<name>A0A6M1PD91_9BACL</name>
<dbReference type="EMBL" id="JAAKGU010000001">
    <property type="protein sequence ID" value="NGM81229.1"/>
    <property type="molecule type" value="Genomic_DNA"/>
</dbReference>
<keyword evidence="1" id="KW-0547">Nucleotide-binding</keyword>